<evidence type="ECO:0000313" key="2">
    <source>
        <dbReference type="EMBL" id="KUG21057.1"/>
    </source>
</evidence>
<comment type="caution">
    <text evidence="2">The sequence shown here is derived from an EMBL/GenBank/DDBJ whole genome shotgun (WGS) entry which is preliminary data.</text>
</comment>
<feature type="region of interest" description="Disordered" evidence="1">
    <location>
        <begin position="1"/>
        <end position="20"/>
    </location>
</feature>
<reference evidence="2" key="1">
    <citation type="journal article" date="2015" name="Proc. Natl. Acad. Sci. U.S.A.">
        <title>Networks of energetic and metabolic interactions define dynamics in microbial communities.</title>
        <authorList>
            <person name="Embree M."/>
            <person name="Liu J.K."/>
            <person name="Al-Bassam M.M."/>
            <person name="Zengler K."/>
        </authorList>
    </citation>
    <scope>NUCLEOTIDE SEQUENCE</scope>
</reference>
<protein>
    <submittedName>
        <fullName evidence="2">Uncharacterized protein</fullName>
    </submittedName>
</protein>
<gene>
    <name evidence="2" type="ORF">ASZ90_009206</name>
</gene>
<organism evidence="2">
    <name type="scientific">hydrocarbon metagenome</name>
    <dbReference type="NCBI Taxonomy" id="938273"/>
    <lineage>
        <taxon>unclassified sequences</taxon>
        <taxon>metagenomes</taxon>
        <taxon>ecological metagenomes</taxon>
    </lineage>
</organism>
<evidence type="ECO:0000256" key="1">
    <source>
        <dbReference type="SAM" id="MobiDB-lite"/>
    </source>
</evidence>
<sequence>MSGEGGDSGGRPEGSADAPRCGGWDCHPGFIMADGSASAGIRHDALCTIGISSRRAMRMIAGEQPIDAG</sequence>
<feature type="compositionally biased region" description="Gly residues" evidence="1">
    <location>
        <begin position="1"/>
        <end position="12"/>
    </location>
</feature>
<dbReference type="EMBL" id="LNQE01001107">
    <property type="protein sequence ID" value="KUG21057.1"/>
    <property type="molecule type" value="Genomic_DNA"/>
</dbReference>
<accession>A0A0W8FJX4</accession>
<dbReference type="AlphaFoldDB" id="A0A0W8FJX4"/>
<name>A0A0W8FJX4_9ZZZZ</name>
<proteinExistence type="predicted"/>